<dbReference type="EMBL" id="CP115965">
    <property type="protein sequence ID" value="WZW97551.1"/>
    <property type="molecule type" value="Genomic_DNA"/>
</dbReference>
<keyword evidence="2" id="KW-1185">Reference proteome</keyword>
<name>A0ABZ3C4E6_9ACTN</name>
<dbReference type="NCBIfam" id="TIGR03089">
    <property type="entry name" value="TIGR03089 family protein"/>
    <property type="match status" value="1"/>
</dbReference>
<gene>
    <name evidence="1" type="ORF">PCC79_11635</name>
</gene>
<evidence type="ECO:0000313" key="1">
    <source>
        <dbReference type="EMBL" id="WZW97551.1"/>
    </source>
</evidence>
<accession>A0ABZ3C4E6</accession>
<evidence type="ECO:0000313" key="2">
    <source>
        <dbReference type="Proteomes" id="UP001434337"/>
    </source>
</evidence>
<protein>
    <submittedName>
        <fullName evidence="1">TIGR03089 family protein</fullName>
    </submittedName>
</protein>
<sequence>MPHATPVSSQLHHRAARDGGAVLLTHYGPGGARTELSVASFANWVDKTANLLGELDLEPDADVALPVLGEAPAHWMAWVWPFACWRAGLGVRVASRADAAGADLAVIGPREPAPVGDVTYACSLDPWGRPLGDLPAGVADFAGEALAQPDFFPGVPTDPDAPAWFDHAGVRTHADVAALASVTERVCAAAPDAATALTLLAGAVLGGGSVVLVDDPEVDAGRVAASEHARLLP</sequence>
<reference evidence="1 2" key="1">
    <citation type="journal article" date="2023" name="Environ Microbiome">
        <title>A coral-associated actinobacterium mitigates coral bleaching under heat stress.</title>
        <authorList>
            <person name="Li J."/>
            <person name="Zou Y."/>
            <person name="Li Q."/>
            <person name="Zhang J."/>
            <person name="Bourne D.G."/>
            <person name="Lyu Y."/>
            <person name="Liu C."/>
            <person name="Zhang S."/>
        </authorList>
    </citation>
    <scope>NUCLEOTIDE SEQUENCE [LARGE SCALE GENOMIC DNA]</scope>
    <source>
        <strain evidence="1 2">SCSIO 13291</strain>
    </source>
</reference>
<proteinExistence type="predicted"/>
<dbReference type="SUPFAM" id="SSF56801">
    <property type="entry name" value="Acetyl-CoA synthetase-like"/>
    <property type="match status" value="1"/>
</dbReference>
<dbReference type="RefSeq" id="WP_342371915.1">
    <property type="nucleotide sequence ID" value="NZ_CP115965.1"/>
</dbReference>
<dbReference type="InterPro" id="IPR017523">
    <property type="entry name" value="Rv3268"/>
</dbReference>
<organism evidence="1 2">
    <name type="scientific">Propioniciclava soli</name>
    <dbReference type="NCBI Taxonomy" id="2775081"/>
    <lineage>
        <taxon>Bacteria</taxon>
        <taxon>Bacillati</taxon>
        <taxon>Actinomycetota</taxon>
        <taxon>Actinomycetes</taxon>
        <taxon>Propionibacteriales</taxon>
        <taxon>Propionibacteriaceae</taxon>
        <taxon>Propioniciclava</taxon>
    </lineage>
</organism>
<dbReference type="Proteomes" id="UP001434337">
    <property type="component" value="Chromosome"/>
</dbReference>